<dbReference type="Gene3D" id="2.60.40.10">
    <property type="entry name" value="Immunoglobulins"/>
    <property type="match status" value="2"/>
</dbReference>
<keyword evidence="4" id="KW-1133">Transmembrane helix</keyword>
<dbReference type="InterPro" id="IPR050504">
    <property type="entry name" value="IgSF_BTN/MOG"/>
</dbReference>
<protein>
    <submittedName>
        <fullName evidence="6">CD276 protein</fullName>
    </submittedName>
</protein>
<dbReference type="Proteomes" id="UP001166052">
    <property type="component" value="Unassembled WGS sequence"/>
</dbReference>
<organism evidence="6 7">
    <name type="scientific">Polypterus senegalus</name>
    <name type="common">Senegal bichir</name>
    <dbReference type="NCBI Taxonomy" id="55291"/>
    <lineage>
        <taxon>Eukaryota</taxon>
        <taxon>Metazoa</taxon>
        <taxon>Chordata</taxon>
        <taxon>Craniata</taxon>
        <taxon>Vertebrata</taxon>
        <taxon>Euteleostomi</taxon>
        <taxon>Actinopterygii</taxon>
        <taxon>Polypteriformes</taxon>
        <taxon>Polypteridae</taxon>
        <taxon>Polypterus</taxon>
    </lineage>
</organism>
<keyword evidence="7" id="KW-1185">Reference proteome</keyword>
<evidence type="ECO:0000256" key="4">
    <source>
        <dbReference type="SAM" id="Phobius"/>
    </source>
</evidence>
<dbReference type="PROSITE" id="PS50835">
    <property type="entry name" value="IG_LIKE"/>
    <property type="match status" value="1"/>
</dbReference>
<dbReference type="SMART" id="SM00406">
    <property type="entry name" value="IGv"/>
    <property type="match status" value="1"/>
</dbReference>
<feature type="domain" description="Ig-like" evidence="5">
    <location>
        <begin position="26"/>
        <end position="154"/>
    </location>
</feature>
<evidence type="ECO:0000256" key="1">
    <source>
        <dbReference type="ARBA" id="ARBA00004370"/>
    </source>
</evidence>
<keyword evidence="4" id="KW-0812">Transmembrane</keyword>
<dbReference type="InterPro" id="IPR036179">
    <property type="entry name" value="Ig-like_dom_sf"/>
</dbReference>
<proteinExistence type="predicted"/>
<dbReference type="PANTHER" id="PTHR24100">
    <property type="entry name" value="BUTYROPHILIN"/>
    <property type="match status" value="1"/>
</dbReference>
<dbReference type="Pfam" id="PF22705">
    <property type="entry name" value="C2-set_3"/>
    <property type="match status" value="1"/>
</dbReference>
<dbReference type="SMART" id="SM00409">
    <property type="entry name" value="IG"/>
    <property type="match status" value="1"/>
</dbReference>
<evidence type="ECO:0000313" key="6">
    <source>
        <dbReference type="EMBL" id="MBN3289321.1"/>
    </source>
</evidence>
<dbReference type="InterPro" id="IPR013106">
    <property type="entry name" value="Ig_V-set"/>
</dbReference>
<accession>A0ABS2YRD4</accession>
<dbReference type="SUPFAM" id="SSF48726">
    <property type="entry name" value="Immunoglobulin"/>
    <property type="match status" value="1"/>
</dbReference>
<dbReference type="InterPro" id="IPR053896">
    <property type="entry name" value="BTN3A2-like_Ig-C"/>
</dbReference>
<keyword evidence="3" id="KW-0393">Immunoglobulin domain</keyword>
<evidence type="ECO:0000259" key="5">
    <source>
        <dbReference type="PROSITE" id="PS50835"/>
    </source>
</evidence>
<keyword evidence="2 4" id="KW-0472">Membrane</keyword>
<dbReference type="PANTHER" id="PTHR24100:SF155">
    <property type="entry name" value="CD276 ANTIGEN"/>
    <property type="match status" value="1"/>
</dbReference>
<name>A0ABS2YRD4_POLSE</name>
<feature type="transmembrane region" description="Helical" evidence="4">
    <location>
        <begin position="258"/>
        <end position="281"/>
    </location>
</feature>
<evidence type="ECO:0000313" key="7">
    <source>
        <dbReference type="Proteomes" id="UP001166052"/>
    </source>
</evidence>
<reference evidence="6" key="1">
    <citation type="journal article" date="2021" name="Cell">
        <title>Tracing the genetic footprints of vertebrate landing in non-teleost ray-finned fishes.</title>
        <authorList>
            <person name="Bi X."/>
            <person name="Wang K."/>
            <person name="Yang L."/>
            <person name="Pan H."/>
            <person name="Jiang H."/>
            <person name="Wei Q."/>
            <person name="Fang M."/>
            <person name="Yu H."/>
            <person name="Zhu C."/>
            <person name="Cai Y."/>
            <person name="He Y."/>
            <person name="Gan X."/>
            <person name="Zeng H."/>
            <person name="Yu D."/>
            <person name="Zhu Y."/>
            <person name="Jiang H."/>
            <person name="Qiu Q."/>
            <person name="Yang H."/>
            <person name="Zhang Y.E."/>
            <person name="Wang W."/>
            <person name="Zhu M."/>
            <person name="He S."/>
            <person name="Zhang G."/>
        </authorList>
    </citation>
    <scope>NUCLEOTIDE SEQUENCE</scope>
    <source>
        <strain evidence="6">Bchr_001</strain>
    </source>
</reference>
<dbReference type="Pfam" id="PF07686">
    <property type="entry name" value="V-set"/>
    <property type="match status" value="1"/>
</dbReference>
<comment type="subcellular location">
    <subcellularLocation>
        <location evidence="1">Membrane</location>
    </subcellularLocation>
</comment>
<dbReference type="InterPro" id="IPR007110">
    <property type="entry name" value="Ig-like_dom"/>
</dbReference>
<feature type="non-terminal residue" evidence="6">
    <location>
        <position position="1"/>
    </location>
</feature>
<sequence>MCGGTHRKMKAVKEDGRGQFGVNMEPLILLLQLFCVAAGRDPLQIDPHRVSGLLGKDVRLDCTFDRGRTRADLQIHWDRIERSLYKRVHSYQSGRDDLHDQDADYRGRTSLFPEDFSNGNASLLISNVRVADAGAYSCFVVYPSGPEEHRKELVVLAPYTDPELTYDELLDSLTCNSSGGFPLASLSWTHTSGQDYTSASSTQAHLSPMGVYDIHSTLRGDFKKEDMCCSIFNRDLDETKTHCFGRETPGAGAASPTYFALLGVFCVLMAVTLCATLAVYYRDHLPHSVCVHSWRLRRRIAKFSSPVTIKLLGLEFNGIPSLMNSCVWAFKNKGDFQNVAKADMEGAVNGKPLEIKLTEFITLKKEKFLKLTDNNGFEDMQECLNRWNEEAKTEKSVFVFVYRCDRVMSVKLKKEIEQLLMDLTTLSGLYPYVVLTFMNRNGSKALETFSWPESLRVFFVHNYTKDDKKRSSARDLTFLEFLQACIVKAGGAEQQRALMR</sequence>
<dbReference type="InterPro" id="IPR013783">
    <property type="entry name" value="Ig-like_fold"/>
</dbReference>
<gene>
    <name evidence="6" type="primary">Cd276_2</name>
    <name evidence="6" type="ORF">GTO92_0021218</name>
</gene>
<evidence type="ECO:0000256" key="2">
    <source>
        <dbReference type="ARBA" id="ARBA00023136"/>
    </source>
</evidence>
<dbReference type="EMBL" id="JAAWVN010002171">
    <property type="protein sequence ID" value="MBN3289321.1"/>
    <property type="molecule type" value="Genomic_DNA"/>
</dbReference>
<evidence type="ECO:0000256" key="3">
    <source>
        <dbReference type="ARBA" id="ARBA00023319"/>
    </source>
</evidence>
<dbReference type="InterPro" id="IPR003599">
    <property type="entry name" value="Ig_sub"/>
</dbReference>
<feature type="non-terminal residue" evidence="6">
    <location>
        <position position="500"/>
    </location>
</feature>
<comment type="caution">
    <text evidence="6">The sequence shown here is derived from an EMBL/GenBank/DDBJ whole genome shotgun (WGS) entry which is preliminary data.</text>
</comment>